<evidence type="ECO:0000313" key="1">
    <source>
        <dbReference type="EMBL" id="WJZ83751.1"/>
    </source>
</evidence>
<dbReference type="EMBL" id="CP126650">
    <property type="protein sequence ID" value="WJZ83751.1"/>
    <property type="molecule type" value="Genomic_DNA"/>
</dbReference>
<protein>
    <submittedName>
        <fullName evidence="1">Uncharacterized protein</fullName>
    </submittedName>
</protein>
<name>A0ABY9BLJ0_VITVI</name>
<dbReference type="InterPro" id="IPR025322">
    <property type="entry name" value="PADRE_dom"/>
</dbReference>
<dbReference type="PANTHER" id="PTHR33052">
    <property type="entry name" value="DUF4228 DOMAIN PROTEIN-RELATED"/>
    <property type="match status" value="1"/>
</dbReference>
<reference evidence="1 2" key="1">
    <citation type="journal article" date="2023" name="Hortic Res">
        <title>The complete reference genome for grapevine (Vitis vinifera L.) genetics and breeding.</title>
        <authorList>
            <person name="Shi X."/>
            <person name="Cao S."/>
            <person name="Wang X."/>
            <person name="Huang S."/>
            <person name="Wang Y."/>
            <person name="Liu Z."/>
            <person name="Liu W."/>
            <person name="Leng X."/>
            <person name="Peng Y."/>
            <person name="Wang N."/>
            <person name="Wang Y."/>
            <person name="Ma Z."/>
            <person name="Xu X."/>
            <person name="Zhang F."/>
            <person name="Xue H."/>
            <person name="Zhong H."/>
            <person name="Wang Y."/>
            <person name="Zhang K."/>
            <person name="Velt A."/>
            <person name="Avia K."/>
            <person name="Holtgrawe D."/>
            <person name="Grimplet J."/>
            <person name="Matus J.T."/>
            <person name="Ware D."/>
            <person name="Wu X."/>
            <person name="Wang H."/>
            <person name="Liu C."/>
            <person name="Fang Y."/>
            <person name="Rustenholz C."/>
            <person name="Cheng Z."/>
            <person name="Xiao H."/>
            <person name="Zhou Y."/>
        </authorList>
    </citation>
    <scope>NUCLEOTIDE SEQUENCE [LARGE SCALE GENOMIC DNA]</scope>
    <source>
        <strain evidence="2">cv. Pinot noir / PN40024</strain>
        <tissue evidence="1">Leaf</tissue>
    </source>
</reference>
<keyword evidence="2" id="KW-1185">Reference proteome</keyword>
<organism evidence="1 2">
    <name type="scientific">Vitis vinifera</name>
    <name type="common">Grape</name>
    <dbReference type="NCBI Taxonomy" id="29760"/>
    <lineage>
        <taxon>Eukaryota</taxon>
        <taxon>Viridiplantae</taxon>
        <taxon>Streptophyta</taxon>
        <taxon>Embryophyta</taxon>
        <taxon>Tracheophyta</taxon>
        <taxon>Spermatophyta</taxon>
        <taxon>Magnoliopsida</taxon>
        <taxon>eudicotyledons</taxon>
        <taxon>Gunneridae</taxon>
        <taxon>Pentapetalae</taxon>
        <taxon>rosids</taxon>
        <taxon>Vitales</taxon>
        <taxon>Vitaceae</taxon>
        <taxon>Viteae</taxon>
        <taxon>Vitis</taxon>
    </lineage>
</organism>
<evidence type="ECO:0000313" key="2">
    <source>
        <dbReference type="Proteomes" id="UP001227230"/>
    </source>
</evidence>
<dbReference type="Pfam" id="PF14009">
    <property type="entry name" value="PADRE"/>
    <property type="match status" value="1"/>
</dbReference>
<dbReference type="Proteomes" id="UP001227230">
    <property type="component" value="Chromosome 3"/>
</dbReference>
<sequence>MGICSSSHLMSKNGRCLSWPSTAKIIHLDGKLQEFLHPIQAGLILSQNPNCFLCSSESMFINSHAPQVPDKEELQLGQIYFLMPLSKSRSPLSLQDLCILAVKASAAIAHPNTAHLAIKTGRAAFPSAAQGYCNMPSGLGINCQPAETAAAGLSSEMEAVIKGELTQEAKHEHKSCQSLGNLQECYLMVFNFVYKIQ</sequence>
<accession>A0ABY9BLJ0</accession>
<proteinExistence type="predicted"/>
<gene>
    <name evidence="1" type="ORF">VitviT2T_003406</name>
</gene>